<feature type="compositionally biased region" description="Polar residues" evidence="1">
    <location>
        <begin position="214"/>
        <end position="239"/>
    </location>
</feature>
<organism evidence="3">
    <name type="scientific">Acaryochloris sp. HICR111A</name>
    <dbReference type="NCBI Taxonomy" id="576912"/>
    <lineage>
        <taxon>Bacteria</taxon>
        <taxon>Bacillati</taxon>
        <taxon>Cyanobacteriota</taxon>
        <taxon>Cyanophyceae</taxon>
        <taxon>Acaryochloridales</taxon>
        <taxon>Acaryochloridaceae</taxon>
        <taxon>Acaryochloris</taxon>
    </lineage>
</organism>
<sequence>MMRYYVRLLTTSVVGFLAFSASSAVAQTTNNITVPNNAASTANPEVILDQQGSLVNTQVNHTTLGRSIVGKGIADCTSNGISLSAYGSGVGPFDTGTIGGAVTYTHSFGMDTCKQYAKNQLGKAKLETCLLLISNYSKMVKAGIDVSYTALMEVANIDCPPVTVRQAVIPQSSPTASADFAPATVPSDPTATTEAKTSQALGQQKQSILEPMQTPVQAASQSHEPQLPDSSVSPTTQQPEPRRLSAKELL</sequence>
<feature type="chain" id="PRO_5003705986" evidence="2">
    <location>
        <begin position="27"/>
        <end position="250"/>
    </location>
</feature>
<dbReference type="AlphaFoldDB" id="I6TJS3"/>
<feature type="signal peptide" evidence="2">
    <location>
        <begin position="1"/>
        <end position="26"/>
    </location>
</feature>
<evidence type="ECO:0000256" key="1">
    <source>
        <dbReference type="SAM" id="MobiDB-lite"/>
    </source>
</evidence>
<keyword evidence="2" id="KW-0732">Signal</keyword>
<name>I6TJS3_9CYAN</name>
<proteinExistence type="predicted"/>
<protein>
    <submittedName>
        <fullName evidence="3">Uncharacterized protein</fullName>
    </submittedName>
</protein>
<evidence type="ECO:0000256" key="2">
    <source>
        <dbReference type="SAM" id="SignalP"/>
    </source>
</evidence>
<feature type="compositionally biased region" description="Basic and acidic residues" evidence="1">
    <location>
        <begin position="240"/>
        <end position="250"/>
    </location>
</feature>
<accession>I6TJS3</accession>
<dbReference type="EMBL" id="JN585763">
    <property type="protein sequence ID" value="AFM92604.1"/>
    <property type="molecule type" value="Genomic_DNA"/>
</dbReference>
<feature type="region of interest" description="Disordered" evidence="1">
    <location>
        <begin position="173"/>
        <end position="250"/>
    </location>
</feature>
<feature type="compositionally biased region" description="Polar residues" evidence="1">
    <location>
        <begin position="187"/>
        <end position="207"/>
    </location>
</feature>
<reference evidence="3" key="1">
    <citation type="journal article" date="2012" name="ISME J.">
        <title>Dinitrogen fixation in a unicellular chlorophyll d-containing cyanobacterium.</title>
        <authorList>
            <person name="Pfreundt U."/>
            <person name="Stal L.J."/>
            <person name="Voss B."/>
            <person name="Hess W.R."/>
        </authorList>
    </citation>
    <scope>NUCLEOTIDE SEQUENCE</scope>
    <source>
        <strain evidence="3">HICR111A</strain>
    </source>
</reference>
<evidence type="ECO:0000313" key="3">
    <source>
        <dbReference type="EMBL" id="AFM92604.1"/>
    </source>
</evidence>